<reference evidence="1" key="1">
    <citation type="submission" date="2022-07" db="EMBL/GenBank/DDBJ databases">
        <title>Genome Sequence of Phlebia brevispora.</title>
        <authorList>
            <person name="Buettner E."/>
        </authorList>
    </citation>
    <scope>NUCLEOTIDE SEQUENCE</scope>
    <source>
        <strain evidence="1">MPL23</strain>
    </source>
</reference>
<proteinExistence type="predicted"/>
<sequence length="306" mass="34070">MYASQATMQASADSPLKAHQGDPRKMASGLVFTKSGFIGEALARSADSRANLCVIVLVYFRPAAQSRGYLGTTGGFALQVSMTIKSEGWSRGSDEACLEGWADMVGPTLLKETKARSRLLLCPPLLSSTHSPVPSHCAGSRQIDLNYLEHRVVDLHAEDETHAGGRRVARGREDQLTGAAGRTNLVFAYEPFMWAYMTQKSWSKRMLLREHLSQKLDPYQDSSTAAQTVKTREISDLYYAIGQYKYPCACSLQPLHRKYASWCRKPSLLRFVPEWREEWAQFRTLGSQASILGLADYTLAGKSHPR</sequence>
<accession>A0ACC1TDP0</accession>
<name>A0ACC1TDP0_9APHY</name>
<organism evidence="1 2">
    <name type="scientific">Phlebia brevispora</name>
    <dbReference type="NCBI Taxonomy" id="194682"/>
    <lineage>
        <taxon>Eukaryota</taxon>
        <taxon>Fungi</taxon>
        <taxon>Dikarya</taxon>
        <taxon>Basidiomycota</taxon>
        <taxon>Agaricomycotina</taxon>
        <taxon>Agaricomycetes</taxon>
        <taxon>Polyporales</taxon>
        <taxon>Meruliaceae</taxon>
        <taxon>Phlebia</taxon>
    </lineage>
</organism>
<protein>
    <submittedName>
        <fullName evidence="1">Uncharacterized protein</fullName>
    </submittedName>
</protein>
<dbReference type="Proteomes" id="UP001148662">
    <property type="component" value="Unassembled WGS sequence"/>
</dbReference>
<evidence type="ECO:0000313" key="1">
    <source>
        <dbReference type="EMBL" id="KAJ3558683.1"/>
    </source>
</evidence>
<evidence type="ECO:0000313" key="2">
    <source>
        <dbReference type="Proteomes" id="UP001148662"/>
    </source>
</evidence>
<keyword evidence="2" id="KW-1185">Reference proteome</keyword>
<gene>
    <name evidence="1" type="ORF">NM688_g774</name>
</gene>
<comment type="caution">
    <text evidence="1">The sequence shown here is derived from an EMBL/GenBank/DDBJ whole genome shotgun (WGS) entry which is preliminary data.</text>
</comment>
<dbReference type="EMBL" id="JANHOG010000072">
    <property type="protein sequence ID" value="KAJ3558683.1"/>
    <property type="molecule type" value="Genomic_DNA"/>
</dbReference>